<evidence type="ECO:0000313" key="9">
    <source>
        <dbReference type="Proteomes" id="UP000682266"/>
    </source>
</evidence>
<dbReference type="CDD" id="cd00383">
    <property type="entry name" value="trans_reg_C"/>
    <property type="match status" value="1"/>
</dbReference>
<dbReference type="AlphaFoldDB" id="A0AA41JH64"/>
<dbReference type="PANTHER" id="PTHR48111:SF40">
    <property type="entry name" value="PHOSPHATE REGULON TRANSCRIPTIONAL REGULATORY PROTEIN PHOB"/>
    <property type="match status" value="1"/>
</dbReference>
<dbReference type="InterPro" id="IPR039420">
    <property type="entry name" value="WalR-like"/>
</dbReference>
<evidence type="ECO:0000259" key="7">
    <source>
        <dbReference type="PROSITE" id="PS51755"/>
    </source>
</evidence>
<evidence type="ECO:0000256" key="1">
    <source>
        <dbReference type="ARBA" id="ARBA00022553"/>
    </source>
</evidence>
<evidence type="ECO:0000256" key="4">
    <source>
        <dbReference type="PROSITE-ProRule" id="PRU00169"/>
    </source>
</evidence>
<keyword evidence="1 4" id="KW-0597">Phosphoprotein</keyword>
<dbReference type="GO" id="GO:0000156">
    <property type="term" value="F:phosphorelay response regulator activity"/>
    <property type="evidence" value="ECO:0007669"/>
    <property type="project" value="TreeGrafter"/>
</dbReference>
<protein>
    <submittedName>
        <fullName evidence="8">Response regulator transcription factor</fullName>
    </submittedName>
</protein>
<evidence type="ECO:0000256" key="2">
    <source>
        <dbReference type="ARBA" id="ARBA00023012"/>
    </source>
</evidence>
<dbReference type="Gene3D" id="3.40.50.2300">
    <property type="match status" value="1"/>
</dbReference>
<dbReference type="PROSITE" id="PS51755">
    <property type="entry name" value="OMPR_PHOB"/>
    <property type="match status" value="1"/>
</dbReference>
<accession>A0AA41JH64</accession>
<dbReference type="InterPro" id="IPR036388">
    <property type="entry name" value="WH-like_DNA-bd_sf"/>
</dbReference>
<dbReference type="GO" id="GO:0032993">
    <property type="term" value="C:protein-DNA complex"/>
    <property type="evidence" value="ECO:0007669"/>
    <property type="project" value="TreeGrafter"/>
</dbReference>
<evidence type="ECO:0000259" key="6">
    <source>
        <dbReference type="PROSITE" id="PS50110"/>
    </source>
</evidence>
<dbReference type="Proteomes" id="UP000682266">
    <property type="component" value="Unassembled WGS sequence"/>
</dbReference>
<dbReference type="SMART" id="SM00862">
    <property type="entry name" value="Trans_reg_C"/>
    <property type="match status" value="1"/>
</dbReference>
<dbReference type="SMART" id="SM00448">
    <property type="entry name" value="REC"/>
    <property type="match status" value="1"/>
</dbReference>
<dbReference type="Pfam" id="PF00486">
    <property type="entry name" value="Trans_reg_C"/>
    <property type="match status" value="1"/>
</dbReference>
<evidence type="ECO:0000313" key="8">
    <source>
        <dbReference type="EMBL" id="MBR8127794.1"/>
    </source>
</evidence>
<dbReference type="GO" id="GO:0005829">
    <property type="term" value="C:cytosol"/>
    <property type="evidence" value="ECO:0007669"/>
    <property type="project" value="TreeGrafter"/>
</dbReference>
<feature type="domain" description="Response regulatory" evidence="6">
    <location>
        <begin position="2"/>
        <end position="117"/>
    </location>
</feature>
<dbReference type="GO" id="GO:0006355">
    <property type="term" value="P:regulation of DNA-templated transcription"/>
    <property type="evidence" value="ECO:0007669"/>
    <property type="project" value="InterPro"/>
</dbReference>
<dbReference type="InterPro" id="IPR011006">
    <property type="entry name" value="CheY-like_superfamily"/>
</dbReference>
<dbReference type="RefSeq" id="WP_105788498.1">
    <property type="nucleotide sequence ID" value="NZ_CADERF010000003.1"/>
</dbReference>
<feature type="DNA-binding region" description="OmpR/PhoB-type" evidence="5">
    <location>
        <begin position="128"/>
        <end position="227"/>
    </location>
</feature>
<dbReference type="PROSITE" id="PS50110">
    <property type="entry name" value="RESPONSE_REGULATORY"/>
    <property type="match status" value="1"/>
</dbReference>
<reference evidence="8" key="1">
    <citation type="submission" date="2021-04" db="EMBL/GenBank/DDBJ databases">
        <title>A collection of bacterial strains from the Burkholderia cepacia Research Laboratory and Repository.</title>
        <authorList>
            <person name="Lipuma J."/>
            <person name="Spilker T."/>
        </authorList>
    </citation>
    <scope>NUCLEOTIDE SEQUENCE</scope>
    <source>
        <strain evidence="8">AU36012</strain>
    </source>
</reference>
<gene>
    <name evidence="8" type="ORF">KDW93_02080</name>
</gene>
<proteinExistence type="predicted"/>
<dbReference type="Gene3D" id="1.10.10.10">
    <property type="entry name" value="Winged helix-like DNA-binding domain superfamily/Winged helix DNA-binding domain"/>
    <property type="match status" value="1"/>
</dbReference>
<dbReference type="InterPro" id="IPR001867">
    <property type="entry name" value="OmpR/PhoB-type_DNA-bd"/>
</dbReference>
<dbReference type="PANTHER" id="PTHR48111">
    <property type="entry name" value="REGULATOR OF RPOS"/>
    <property type="match status" value="1"/>
</dbReference>
<evidence type="ECO:0000256" key="5">
    <source>
        <dbReference type="PROSITE-ProRule" id="PRU01091"/>
    </source>
</evidence>
<dbReference type="GO" id="GO:0000976">
    <property type="term" value="F:transcription cis-regulatory region binding"/>
    <property type="evidence" value="ECO:0007669"/>
    <property type="project" value="TreeGrafter"/>
</dbReference>
<dbReference type="SUPFAM" id="SSF52172">
    <property type="entry name" value="CheY-like"/>
    <property type="match status" value="1"/>
</dbReference>
<evidence type="ECO:0000256" key="3">
    <source>
        <dbReference type="ARBA" id="ARBA00023125"/>
    </source>
</evidence>
<dbReference type="Gene3D" id="6.10.250.690">
    <property type="match status" value="1"/>
</dbReference>
<dbReference type="InterPro" id="IPR001789">
    <property type="entry name" value="Sig_transdc_resp-reg_receiver"/>
</dbReference>
<comment type="caution">
    <text evidence="8">The sequence shown here is derived from an EMBL/GenBank/DDBJ whole genome shotgun (WGS) entry which is preliminary data.</text>
</comment>
<keyword evidence="3 5" id="KW-0238">DNA-binding</keyword>
<keyword evidence="2" id="KW-0902">Two-component regulatory system</keyword>
<dbReference type="Pfam" id="PF00072">
    <property type="entry name" value="Response_reg"/>
    <property type="match status" value="1"/>
</dbReference>
<organism evidence="8 9">
    <name type="scientific">Burkholderia ambifaria</name>
    <dbReference type="NCBI Taxonomy" id="152480"/>
    <lineage>
        <taxon>Bacteria</taxon>
        <taxon>Pseudomonadati</taxon>
        <taxon>Pseudomonadota</taxon>
        <taxon>Betaproteobacteria</taxon>
        <taxon>Burkholderiales</taxon>
        <taxon>Burkholderiaceae</taxon>
        <taxon>Burkholderia</taxon>
        <taxon>Burkholderia cepacia complex</taxon>
    </lineage>
</organism>
<feature type="modified residue" description="4-aspartylphosphate" evidence="4">
    <location>
        <position position="51"/>
    </location>
</feature>
<dbReference type="EMBL" id="JAGSVG010000001">
    <property type="protein sequence ID" value="MBR8127794.1"/>
    <property type="molecule type" value="Genomic_DNA"/>
</dbReference>
<feature type="domain" description="OmpR/PhoB-type" evidence="7">
    <location>
        <begin position="128"/>
        <end position="227"/>
    </location>
</feature>
<name>A0AA41JH64_9BURK</name>
<sequence length="228" mass="25886">MHVLYLEDDITYVELVNSILGEAGHSVHSVGNGHEAIRHLERTVVDLLILDWEVPGLSGFEVLKWARERIGGTLPILFLTIRAHENEIFSAITAGADDYMIKPINHFELLARINALLRRAYQGGDIQQDVLDIGIYRIDTKAREIWVHGTPVKLTPREFELAVLLFRHFGRIMPREALIRSLWGRDMAGASRSLDTHIYRLRTKLALQPSNGVRLSAVYTLGYRIEAV</sequence>